<protein>
    <submittedName>
        <fullName evidence="3">Uncharacterized protein LOC115481121 isoform X1</fullName>
    </submittedName>
</protein>
<feature type="transmembrane region" description="Helical" evidence="1">
    <location>
        <begin position="73"/>
        <end position="94"/>
    </location>
</feature>
<dbReference type="InParanoid" id="A0A6P7ZJP5"/>
<evidence type="ECO:0000313" key="3">
    <source>
        <dbReference type="RefSeq" id="XP_030076016.1"/>
    </source>
</evidence>
<accession>A0A6P7ZJP5</accession>
<evidence type="ECO:0000313" key="2">
    <source>
        <dbReference type="Proteomes" id="UP000515156"/>
    </source>
</evidence>
<feature type="transmembrane region" description="Helical" evidence="1">
    <location>
        <begin position="100"/>
        <end position="118"/>
    </location>
</feature>
<keyword evidence="2" id="KW-1185">Reference proteome</keyword>
<keyword evidence="1" id="KW-0812">Transmembrane</keyword>
<gene>
    <name evidence="3" type="primary">LOC115481121</name>
</gene>
<feature type="transmembrane region" description="Helical" evidence="1">
    <location>
        <begin position="125"/>
        <end position="143"/>
    </location>
</feature>
<keyword evidence="1" id="KW-1133">Transmembrane helix</keyword>
<dbReference type="KEGG" id="muo:115481121"/>
<feature type="transmembrane region" description="Helical" evidence="1">
    <location>
        <begin position="12"/>
        <end position="30"/>
    </location>
</feature>
<evidence type="ECO:0000256" key="1">
    <source>
        <dbReference type="SAM" id="Phobius"/>
    </source>
</evidence>
<organism evidence="2 3">
    <name type="scientific">Microcaecilia unicolor</name>
    <dbReference type="NCBI Taxonomy" id="1415580"/>
    <lineage>
        <taxon>Eukaryota</taxon>
        <taxon>Metazoa</taxon>
        <taxon>Chordata</taxon>
        <taxon>Craniata</taxon>
        <taxon>Vertebrata</taxon>
        <taxon>Euteleostomi</taxon>
        <taxon>Amphibia</taxon>
        <taxon>Gymnophiona</taxon>
        <taxon>Siphonopidae</taxon>
        <taxon>Microcaecilia</taxon>
    </lineage>
</organism>
<dbReference type="OrthoDB" id="9807390at2759"/>
<proteinExistence type="predicted"/>
<keyword evidence="1" id="KW-0472">Membrane</keyword>
<dbReference type="Proteomes" id="UP000515156">
    <property type="component" value="Chromosome 1"/>
</dbReference>
<name>A0A6P7ZJP5_9AMPH</name>
<dbReference type="GeneID" id="115481121"/>
<sequence>MVESLSMTDKCCELSVIVSHILLFIVSLGATKGTYQVNRGAAAGFLLQALTSVLRSAYCLFNPVGLNLEDLLPAASWIFTVIGLPLLAFGFHWLSGDHSTANTILGGGVLLAAGFEYFTEDGRTMMAYAVIATTSVSILIVSIFTGNAYGILGSMALSAAGLLSTVKTEALLVLRKEAALDCVLAAGTLAFQRSLKIQYLDFM</sequence>
<reference evidence="3" key="1">
    <citation type="submission" date="2025-08" db="UniProtKB">
        <authorList>
            <consortium name="RefSeq"/>
        </authorList>
    </citation>
    <scope>IDENTIFICATION</scope>
</reference>
<dbReference type="RefSeq" id="XP_030076016.1">
    <property type="nucleotide sequence ID" value="XM_030220156.1"/>
</dbReference>
<dbReference type="AlphaFoldDB" id="A0A6P7ZJP5"/>